<evidence type="ECO:0000256" key="3">
    <source>
        <dbReference type="ARBA" id="ARBA00022806"/>
    </source>
</evidence>
<dbReference type="GO" id="GO:0003724">
    <property type="term" value="F:RNA helicase activity"/>
    <property type="evidence" value="ECO:0007669"/>
    <property type="project" value="UniProtKB-EC"/>
</dbReference>
<keyword evidence="3 7" id="KW-0347">Helicase</keyword>
<evidence type="ECO:0000256" key="6">
    <source>
        <dbReference type="PROSITE-ProRule" id="PRU00552"/>
    </source>
</evidence>
<dbReference type="PANTHER" id="PTHR47959:SF1">
    <property type="entry name" value="ATP-DEPENDENT RNA HELICASE DBPA"/>
    <property type="match status" value="1"/>
</dbReference>
<evidence type="ECO:0000256" key="7">
    <source>
        <dbReference type="RuleBase" id="RU000492"/>
    </source>
</evidence>
<name>A0ABY4SKT1_AQUTE</name>
<keyword evidence="1 7" id="KW-0547">Nucleotide-binding</keyword>
<accession>A0ABY4SKT1</accession>
<dbReference type="SMART" id="SM00490">
    <property type="entry name" value="HELICc"/>
    <property type="match status" value="1"/>
</dbReference>
<dbReference type="Gene3D" id="3.30.70.330">
    <property type="match status" value="1"/>
</dbReference>
<dbReference type="EC" id="3.6.4.13" evidence="11"/>
<dbReference type="InterPro" id="IPR044742">
    <property type="entry name" value="DEAD/DEAH_RhlB"/>
</dbReference>
<dbReference type="EMBL" id="CP097636">
    <property type="protein sequence ID" value="URI11774.1"/>
    <property type="molecule type" value="Genomic_DNA"/>
</dbReference>
<dbReference type="InterPro" id="IPR011545">
    <property type="entry name" value="DEAD/DEAH_box_helicase_dom"/>
</dbReference>
<feature type="domain" description="Helicase ATP-binding" evidence="8">
    <location>
        <begin position="40"/>
        <end position="211"/>
    </location>
</feature>
<dbReference type="PANTHER" id="PTHR47959">
    <property type="entry name" value="ATP-DEPENDENT RNA HELICASE RHLE-RELATED"/>
    <property type="match status" value="1"/>
</dbReference>
<comment type="similarity">
    <text evidence="5 7">Belongs to the DEAD box helicase family.</text>
</comment>
<feature type="domain" description="Helicase C-terminal" evidence="9">
    <location>
        <begin position="221"/>
        <end position="383"/>
    </location>
</feature>
<organism evidence="11 12">
    <name type="scientific">Aquincola tertiaricarbonis</name>
    <dbReference type="NCBI Taxonomy" id="391953"/>
    <lineage>
        <taxon>Bacteria</taxon>
        <taxon>Pseudomonadati</taxon>
        <taxon>Pseudomonadota</taxon>
        <taxon>Betaproteobacteria</taxon>
        <taxon>Burkholderiales</taxon>
        <taxon>Sphaerotilaceae</taxon>
        <taxon>Aquincola</taxon>
    </lineage>
</organism>
<dbReference type="Pfam" id="PF03880">
    <property type="entry name" value="DbpA"/>
    <property type="match status" value="1"/>
</dbReference>
<keyword evidence="12" id="KW-1185">Reference proteome</keyword>
<protein>
    <submittedName>
        <fullName evidence="11">ATP-dependent RNA helicase DbpA</fullName>
        <ecNumber evidence="11">3.6.4.13</ecNumber>
    </submittedName>
</protein>
<dbReference type="PROSITE" id="PS51195">
    <property type="entry name" value="Q_MOTIF"/>
    <property type="match status" value="1"/>
</dbReference>
<dbReference type="InterPro" id="IPR027417">
    <property type="entry name" value="P-loop_NTPase"/>
</dbReference>
<evidence type="ECO:0000256" key="5">
    <source>
        <dbReference type="ARBA" id="ARBA00038437"/>
    </source>
</evidence>
<evidence type="ECO:0000313" key="11">
    <source>
        <dbReference type="EMBL" id="URI11774.1"/>
    </source>
</evidence>
<keyword evidence="4 7" id="KW-0067">ATP-binding</keyword>
<keyword evidence="2 7" id="KW-0378">Hydrolase</keyword>
<dbReference type="CDD" id="cd00268">
    <property type="entry name" value="DEADc"/>
    <property type="match status" value="1"/>
</dbReference>
<evidence type="ECO:0000256" key="1">
    <source>
        <dbReference type="ARBA" id="ARBA00022741"/>
    </source>
</evidence>
<dbReference type="Gene3D" id="3.40.50.300">
    <property type="entry name" value="P-loop containing nucleotide triphosphate hydrolases"/>
    <property type="match status" value="2"/>
</dbReference>
<sequence length="467" mass="50726">MNAIPSPATDFSSLPLPPQAIENLQRLGYTAMTPIQAATLPLALAGHDLIAQAKTGSGKTAAFALALLANLNPRRFAVQALVLCPTRELADQVTQEVRRLARAEDHIKVLTLCGGSTMRPQLASLEHGAHIVVGTPGRIMDHLDRGSLDLQALNTLVLDEADRMLDMGFFDDIAKVAQHCPAKRQTLLFSATYPEGIGKLSARFLREPKEVKLAAAPAPTQIRQRFFEVTEAERLHAVGLLLNHYRPVSTLAFCNTKQQCRDLVQVLRAQGFSALELHGDLEQRDRDQVFVRFANRSCSVLVATDIAARGLDVQQLEAVINVDISPDVDTHIHRIGRTGRADAEGWAFSLASLDEMGRVGQIEAAMKLTSDWQKLDTLTDSQPGQPLRPPMATLQIMGGRKEKIRAGDVLGALTKDLGYAGSQVGKISINEFSTYVAVQADIAAQACQRLAAGKVKGKSVKVRLMTD</sequence>
<dbReference type="NCBIfam" id="NF008744">
    <property type="entry name" value="PRK11776.1"/>
    <property type="match status" value="1"/>
</dbReference>
<feature type="short sequence motif" description="Q motif" evidence="6">
    <location>
        <begin position="9"/>
        <end position="37"/>
    </location>
</feature>
<dbReference type="Pfam" id="PF00270">
    <property type="entry name" value="DEAD"/>
    <property type="match status" value="1"/>
</dbReference>
<evidence type="ECO:0000256" key="4">
    <source>
        <dbReference type="ARBA" id="ARBA00022840"/>
    </source>
</evidence>
<evidence type="ECO:0000259" key="9">
    <source>
        <dbReference type="PROSITE" id="PS51194"/>
    </source>
</evidence>
<evidence type="ECO:0000259" key="10">
    <source>
        <dbReference type="PROSITE" id="PS51195"/>
    </source>
</evidence>
<feature type="domain" description="DEAD-box RNA helicase Q" evidence="10">
    <location>
        <begin position="9"/>
        <end position="37"/>
    </location>
</feature>
<dbReference type="GO" id="GO:0016787">
    <property type="term" value="F:hydrolase activity"/>
    <property type="evidence" value="ECO:0007669"/>
    <property type="project" value="UniProtKB-KW"/>
</dbReference>
<dbReference type="InterPro" id="IPR001650">
    <property type="entry name" value="Helicase_C-like"/>
</dbReference>
<dbReference type="SUPFAM" id="SSF52540">
    <property type="entry name" value="P-loop containing nucleoside triphosphate hydrolases"/>
    <property type="match status" value="2"/>
</dbReference>
<dbReference type="SMART" id="SM00487">
    <property type="entry name" value="DEXDc"/>
    <property type="match status" value="1"/>
</dbReference>
<dbReference type="Proteomes" id="UP001056201">
    <property type="component" value="Chromosome 2"/>
</dbReference>
<dbReference type="CDD" id="cd18787">
    <property type="entry name" value="SF2_C_DEAD"/>
    <property type="match status" value="1"/>
</dbReference>
<reference evidence="11" key="1">
    <citation type="submission" date="2022-05" db="EMBL/GenBank/DDBJ databases">
        <title>An RpoN-dependent PEP-CTERM gene is involved in floc formation of an Aquincola tertiaricarbonis strain.</title>
        <authorList>
            <person name="Qiu D."/>
            <person name="Xia M."/>
        </authorList>
    </citation>
    <scope>NUCLEOTIDE SEQUENCE</scope>
    <source>
        <strain evidence="11">RN12</strain>
    </source>
</reference>
<dbReference type="InterPro" id="IPR050079">
    <property type="entry name" value="DEAD_box_RNA_helicase"/>
</dbReference>
<proteinExistence type="inferred from homology"/>
<dbReference type="InterPro" id="IPR014001">
    <property type="entry name" value="Helicase_ATP-bd"/>
</dbReference>
<evidence type="ECO:0000256" key="2">
    <source>
        <dbReference type="ARBA" id="ARBA00022801"/>
    </source>
</evidence>
<dbReference type="RefSeq" id="WP_250199964.1">
    <property type="nucleotide sequence ID" value="NZ_CP097636.1"/>
</dbReference>
<dbReference type="InterPro" id="IPR014014">
    <property type="entry name" value="RNA_helicase_DEAD_Q_motif"/>
</dbReference>
<dbReference type="PROSITE" id="PS00039">
    <property type="entry name" value="DEAD_ATP_HELICASE"/>
    <property type="match status" value="1"/>
</dbReference>
<dbReference type="Pfam" id="PF00271">
    <property type="entry name" value="Helicase_C"/>
    <property type="match status" value="1"/>
</dbReference>
<dbReference type="PROSITE" id="PS51194">
    <property type="entry name" value="HELICASE_CTER"/>
    <property type="match status" value="1"/>
</dbReference>
<dbReference type="InterPro" id="IPR000629">
    <property type="entry name" value="RNA-helicase_DEAD-box_CS"/>
</dbReference>
<evidence type="ECO:0000313" key="12">
    <source>
        <dbReference type="Proteomes" id="UP001056201"/>
    </source>
</evidence>
<gene>
    <name evidence="11" type="primary">dbpA</name>
    <name evidence="11" type="ORF">MW290_22945</name>
</gene>
<dbReference type="PROSITE" id="PS51192">
    <property type="entry name" value="HELICASE_ATP_BIND_1"/>
    <property type="match status" value="1"/>
</dbReference>
<dbReference type="InterPro" id="IPR012677">
    <property type="entry name" value="Nucleotide-bd_a/b_plait_sf"/>
</dbReference>
<dbReference type="InterPro" id="IPR005580">
    <property type="entry name" value="DbpA/CsdA_RNA-bd_dom"/>
</dbReference>
<evidence type="ECO:0000259" key="8">
    <source>
        <dbReference type="PROSITE" id="PS51192"/>
    </source>
</evidence>